<accession>A0A392SMN2</accession>
<reference evidence="2 3" key="1">
    <citation type="journal article" date="2018" name="Front. Plant Sci.">
        <title>Red Clover (Trifolium pratense) and Zigzag Clover (T. medium) - A Picture of Genomic Similarities and Differences.</title>
        <authorList>
            <person name="Dluhosova J."/>
            <person name="Istvanek J."/>
            <person name="Nedelnik J."/>
            <person name="Repkova J."/>
        </authorList>
    </citation>
    <scope>NUCLEOTIDE SEQUENCE [LARGE SCALE GENOMIC DNA]</scope>
    <source>
        <strain evidence="3">cv. 10/8</strain>
        <tissue evidence="2">Leaf</tissue>
    </source>
</reference>
<dbReference type="EMBL" id="LXQA010411927">
    <property type="protein sequence ID" value="MCI50141.1"/>
    <property type="molecule type" value="Genomic_DNA"/>
</dbReference>
<comment type="caution">
    <text evidence="2">The sequence shown here is derived from an EMBL/GenBank/DDBJ whole genome shotgun (WGS) entry which is preliminary data.</text>
</comment>
<name>A0A392SMN2_9FABA</name>
<evidence type="ECO:0000313" key="3">
    <source>
        <dbReference type="Proteomes" id="UP000265520"/>
    </source>
</evidence>
<protein>
    <submittedName>
        <fullName evidence="2">Uncharacterized protein</fullName>
    </submittedName>
</protein>
<organism evidence="2 3">
    <name type="scientific">Trifolium medium</name>
    <dbReference type="NCBI Taxonomy" id="97028"/>
    <lineage>
        <taxon>Eukaryota</taxon>
        <taxon>Viridiplantae</taxon>
        <taxon>Streptophyta</taxon>
        <taxon>Embryophyta</taxon>
        <taxon>Tracheophyta</taxon>
        <taxon>Spermatophyta</taxon>
        <taxon>Magnoliopsida</taxon>
        <taxon>eudicotyledons</taxon>
        <taxon>Gunneridae</taxon>
        <taxon>Pentapetalae</taxon>
        <taxon>rosids</taxon>
        <taxon>fabids</taxon>
        <taxon>Fabales</taxon>
        <taxon>Fabaceae</taxon>
        <taxon>Papilionoideae</taxon>
        <taxon>50 kb inversion clade</taxon>
        <taxon>NPAAA clade</taxon>
        <taxon>Hologalegina</taxon>
        <taxon>IRL clade</taxon>
        <taxon>Trifolieae</taxon>
        <taxon>Trifolium</taxon>
    </lineage>
</organism>
<sequence>MKMIMKRKRKGKGKMKMKMKKKMERKGIDYEDQLNGIGSGLMDGWNNLLLEDESTK</sequence>
<proteinExistence type="predicted"/>
<evidence type="ECO:0000313" key="2">
    <source>
        <dbReference type="EMBL" id="MCI50141.1"/>
    </source>
</evidence>
<feature type="region of interest" description="Disordered" evidence="1">
    <location>
        <begin position="1"/>
        <end position="24"/>
    </location>
</feature>
<dbReference type="Proteomes" id="UP000265520">
    <property type="component" value="Unassembled WGS sequence"/>
</dbReference>
<keyword evidence="3" id="KW-1185">Reference proteome</keyword>
<dbReference type="AlphaFoldDB" id="A0A392SMN2"/>
<evidence type="ECO:0000256" key="1">
    <source>
        <dbReference type="SAM" id="MobiDB-lite"/>
    </source>
</evidence>